<dbReference type="AlphaFoldDB" id="A0A0F9SJJ0"/>
<accession>A0A0F9SJJ0</accession>
<comment type="caution">
    <text evidence="1">The sequence shown here is derived from an EMBL/GenBank/DDBJ whole genome shotgun (WGS) entry which is preliminary data.</text>
</comment>
<dbReference type="EMBL" id="LAZR01000481">
    <property type="protein sequence ID" value="KKN67214.1"/>
    <property type="molecule type" value="Genomic_DNA"/>
</dbReference>
<name>A0A0F9SJJ0_9ZZZZ</name>
<reference evidence="1" key="1">
    <citation type="journal article" date="2015" name="Nature">
        <title>Complex archaea that bridge the gap between prokaryotes and eukaryotes.</title>
        <authorList>
            <person name="Spang A."/>
            <person name="Saw J.H."/>
            <person name="Jorgensen S.L."/>
            <person name="Zaremba-Niedzwiedzka K."/>
            <person name="Martijn J."/>
            <person name="Lind A.E."/>
            <person name="van Eijk R."/>
            <person name="Schleper C."/>
            <person name="Guy L."/>
            <person name="Ettema T.J."/>
        </authorList>
    </citation>
    <scope>NUCLEOTIDE SEQUENCE</scope>
</reference>
<sequence>MKAIAFKGHNVKIAEKQEQYETLPAYHNEKEGSLIFCFELDNEEKEQVKKTGRIYWKQITGGQPMQPVGMTILKPESL</sequence>
<evidence type="ECO:0000313" key="1">
    <source>
        <dbReference type="EMBL" id="KKN67214.1"/>
    </source>
</evidence>
<gene>
    <name evidence="1" type="ORF">LCGC14_0463870</name>
</gene>
<protein>
    <submittedName>
        <fullName evidence="1">Uncharacterized protein</fullName>
    </submittedName>
</protein>
<organism evidence="1">
    <name type="scientific">marine sediment metagenome</name>
    <dbReference type="NCBI Taxonomy" id="412755"/>
    <lineage>
        <taxon>unclassified sequences</taxon>
        <taxon>metagenomes</taxon>
        <taxon>ecological metagenomes</taxon>
    </lineage>
</organism>
<proteinExistence type="predicted"/>